<organism evidence="2 3">
    <name type="scientific">Arsenicibacter rosenii</name>
    <dbReference type="NCBI Taxonomy" id="1750698"/>
    <lineage>
        <taxon>Bacteria</taxon>
        <taxon>Pseudomonadati</taxon>
        <taxon>Bacteroidota</taxon>
        <taxon>Cytophagia</taxon>
        <taxon>Cytophagales</taxon>
        <taxon>Spirosomataceae</taxon>
        <taxon>Arsenicibacter</taxon>
    </lineage>
</organism>
<dbReference type="Proteomes" id="UP000181790">
    <property type="component" value="Unassembled WGS sequence"/>
</dbReference>
<evidence type="ECO:0000256" key="1">
    <source>
        <dbReference type="SAM" id="Phobius"/>
    </source>
</evidence>
<gene>
    <name evidence="2" type="ORF">BLX24_26225</name>
</gene>
<keyword evidence="1" id="KW-1133">Transmembrane helix</keyword>
<feature type="transmembrane region" description="Helical" evidence="1">
    <location>
        <begin position="427"/>
        <end position="453"/>
    </location>
</feature>
<feature type="transmembrane region" description="Helical" evidence="1">
    <location>
        <begin position="204"/>
        <end position="223"/>
    </location>
</feature>
<evidence type="ECO:0000313" key="2">
    <source>
        <dbReference type="EMBL" id="OIN56175.1"/>
    </source>
</evidence>
<proteinExistence type="predicted"/>
<keyword evidence="1" id="KW-0472">Membrane</keyword>
<dbReference type="RefSeq" id="WP_071506198.1">
    <property type="nucleotide sequence ID" value="NZ_MORL01000027.1"/>
</dbReference>
<feature type="transmembrane region" description="Helical" evidence="1">
    <location>
        <begin position="384"/>
        <end position="406"/>
    </location>
</feature>
<feature type="transmembrane region" description="Helical" evidence="1">
    <location>
        <begin position="351"/>
        <end position="372"/>
    </location>
</feature>
<accession>A0A1S2VCZ0</accession>
<protein>
    <submittedName>
        <fullName evidence="2">Uncharacterized protein</fullName>
    </submittedName>
</protein>
<feature type="transmembrane region" description="Helical" evidence="1">
    <location>
        <begin position="499"/>
        <end position="519"/>
    </location>
</feature>
<evidence type="ECO:0000313" key="3">
    <source>
        <dbReference type="Proteomes" id="UP000181790"/>
    </source>
</evidence>
<feature type="transmembrane region" description="Helical" evidence="1">
    <location>
        <begin position="267"/>
        <end position="288"/>
    </location>
</feature>
<dbReference type="AlphaFoldDB" id="A0A1S2VCZ0"/>
<feature type="transmembrane region" description="Helical" evidence="1">
    <location>
        <begin position="86"/>
        <end position="105"/>
    </location>
</feature>
<comment type="caution">
    <text evidence="2">The sequence shown here is derived from an EMBL/GenBank/DDBJ whole genome shotgun (WGS) entry which is preliminary data.</text>
</comment>
<name>A0A1S2VCZ0_9BACT</name>
<sequence>MQGLLLMILSWMRPLFRKFGADPDQVEAIVALKITLDNRRTYTAFSQQQYKQKDRSNSFWLMLLLYAFMGSFGCVVLIGVYNQAPIYALSFSFAIPMLLVGMALISDFSSVLLDSSDNAIILPCPVNGRTLLIARITHICLYLLLMSMASSIASAIVIAIRFGAGYSLLYMVFVMLSSLLVIFLTNLLYLLLMRFTSEEKLREAIMYVQIIVAIFFYAGYQVLPRMISTTDNLIQLNVKWWHYLLPPVWFGGSMEAFLTPAFDPLHLSLLALAVLTPFAGIWVTISYLTPLYNQRIASIDVDARPTQTGTLPQHTTSRSDELARWLTGSPLEAAGFALTWRIMLRDRQFKLRAYPAIGYMIVLFFMFVWRTGNSLDDSDTGNSFASILPLYFCTLLLGNAISLLRYSEQHKAAWVFVSTPLEEPGEVMLGAVKAAIVQLLLPVQVVVSAYVLYVGGIKSLDDVLLTTFVNISIAFLYAIGNGYFLPFSSPIGEMTKGANVARTLIIMMMVGLLGLMHWGLSKVPYGVWAGIPVMAGIAYALLVRIRKAEWAKFTVS</sequence>
<dbReference type="EMBL" id="MORL01000027">
    <property type="protein sequence ID" value="OIN56175.1"/>
    <property type="molecule type" value="Genomic_DNA"/>
</dbReference>
<keyword evidence="1" id="KW-0812">Transmembrane</keyword>
<dbReference type="OrthoDB" id="2659138at2"/>
<feature type="transmembrane region" description="Helical" evidence="1">
    <location>
        <begin position="59"/>
        <end position="80"/>
    </location>
</feature>
<feature type="transmembrane region" description="Helical" evidence="1">
    <location>
        <begin position="465"/>
        <end position="487"/>
    </location>
</feature>
<feature type="transmembrane region" description="Helical" evidence="1">
    <location>
        <begin position="525"/>
        <end position="543"/>
    </location>
</feature>
<feature type="transmembrane region" description="Helical" evidence="1">
    <location>
        <begin position="168"/>
        <end position="192"/>
    </location>
</feature>
<reference evidence="2 3" key="1">
    <citation type="submission" date="2016-10" db="EMBL/GenBank/DDBJ databases">
        <title>Arsenicibacter rosenii gen. nov., sp. nov., an efficient arsenic-methylating bacterium isolated from an arsenic-contaminated paddy soil.</title>
        <authorList>
            <person name="Huang K."/>
        </authorList>
    </citation>
    <scope>NUCLEOTIDE SEQUENCE [LARGE SCALE GENOMIC DNA]</scope>
    <source>
        <strain evidence="2 3">SM-1</strain>
    </source>
</reference>
<feature type="transmembrane region" description="Helical" evidence="1">
    <location>
        <begin position="139"/>
        <end position="162"/>
    </location>
</feature>
<keyword evidence="3" id="KW-1185">Reference proteome</keyword>